<proteinExistence type="predicted"/>
<organism evidence="2 3">
    <name type="scientific">Achlya hypogyna</name>
    <name type="common">Oomycete</name>
    <name type="synonym">Protoachlya hypogyna</name>
    <dbReference type="NCBI Taxonomy" id="1202772"/>
    <lineage>
        <taxon>Eukaryota</taxon>
        <taxon>Sar</taxon>
        <taxon>Stramenopiles</taxon>
        <taxon>Oomycota</taxon>
        <taxon>Saprolegniomycetes</taxon>
        <taxon>Saprolegniales</taxon>
        <taxon>Achlyaceae</taxon>
        <taxon>Achlya</taxon>
    </lineage>
</organism>
<accession>A0A1V9ZP28</accession>
<feature type="region of interest" description="Disordered" evidence="1">
    <location>
        <begin position="403"/>
        <end position="429"/>
    </location>
</feature>
<sequence>MAEFAAFHYLMHKKADSGPPPMSMDAFAKQFGGVKPKSPPTFEQLYSPRDRRHLHSVEKLFWRSNERIEFRLFEHRVAKVLLVLCVNVTTSEEYRPICIDLPLLYQLLENKKQAKPWNDPVEKRVLSDVELRGVAQDFVLNRLKLMDKVSTTNEPHSERQCYLDKLFGDEYASLVLPTMSETQVLEMLAGLDRKGVPVWISPPAAQPGPSPASPALPNLALDTSVAEAIEAPKESPVKTVGGSGVTAARGLKKLKKTIKTMTTTETLVEPFEGGNDARLVQEFSFLLVQEFCKHHQLTRTVHALQSDLEHMALPQPSTDVWMEMHQRCRPALGRSKLAQWSTIECLVDFMVHLHENYQERQTNHPMSVVITPSPMKKSAYPMSQLTNTRNKRLPFSLKDAFHSTQSPLRRPGHKSQDAEPAQDTQPRDVVENQVEAATVPVKKITKSKSLFFDRNKHASRIRPKLTVQHLPKLQLQLDMADSKQRAMTLKAVERGLRDIYTENRFKEIQDKAVAKAIPAALSEPPAETDTYTKELEKERYGTNKRRECALCHVPFLMVNLPAKVSFRCIMELYAQWQYLPPDQESAKYKPPKCYDEVPICRFCDQLVQQVTWDMVLHDSQMTFERPKGAKQATPPPHLSTATLGLKYSSDPYGLPPLASDDCLSTSRSYSDSDGDVADDRPAWSSVDSTGPPPTSASSASKALVYKDANLHAERAMSIAEWSVIEPTKGSVRELLQRSIQRSRK</sequence>
<keyword evidence="3" id="KW-1185">Reference proteome</keyword>
<dbReference type="OrthoDB" id="72740at2759"/>
<reference evidence="2 3" key="1">
    <citation type="journal article" date="2014" name="Genome Biol. Evol.">
        <title>The secreted proteins of Achlya hypogyna and Thraustotheca clavata identify the ancestral oomycete secretome and reveal gene acquisitions by horizontal gene transfer.</title>
        <authorList>
            <person name="Misner I."/>
            <person name="Blouin N."/>
            <person name="Leonard G."/>
            <person name="Richards T.A."/>
            <person name="Lane C.E."/>
        </authorList>
    </citation>
    <scope>NUCLEOTIDE SEQUENCE [LARGE SCALE GENOMIC DNA]</scope>
    <source>
        <strain evidence="2 3">ATCC 48635</strain>
    </source>
</reference>
<evidence type="ECO:0000313" key="2">
    <source>
        <dbReference type="EMBL" id="OQR99530.1"/>
    </source>
</evidence>
<gene>
    <name evidence="2" type="ORF">ACHHYP_05892</name>
</gene>
<dbReference type="AlphaFoldDB" id="A0A1V9ZP28"/>
<comment type="caution">
    <text evidence="2">The sequence shown here is derived from an EMBL/GenBank/DDBJ whole genome shotgun (WGS) entry which is preliminary data.</text>
</comment>
<evidence type="ECO:0000256" key="1">
    <source>
        <dbReference type="SAM" id="MobiDB-lite"/>
    </source>
</evidence>
<feature type="region of interest" description="Disordered" evidence="1">
    <location>
        <begin position="663"/>
        <end position="700"/>
    </location>
</feature>
<protein>
    <submittedName>
        <fullName evidence="2">Uncharacterized protein</fullName>
    </submittedName>
</protein>
<evidence type="ECO:0000313" key="3">
    <source>
        <dbReference type="Proteomes" id="UP000243579"/>
    </source>
</evidence>
<dbReference type="EMBL" id="JNBR01000055">
    <property type="protein sequence ID" value="OQR99530.1"/>
    <property type="molecule type" value="Genomic_DNA"/>
</dbReference>
<dbReference type="Proteomes" id="UP000243579">
    <property type="component" value="Unassembled WGS sequence"/>
</dbReference>
<name>A0A1V9ZP28_ACHHY</name>